<sequence length="47" mass="5124">MLHAITAVVRRAPEWVRHDLMAKDAGTRERAEDALAAMIAAALQAQP</sequence>
<dbReference type="InterPro" id="IPR046662">
    <property type="entry name" value="DUF6771"/>
</dbReference>
<organism evidence="1 2">
    <name type="scientific">Sphingomonas carotinifaciens</name>
    <dbReference type="NCBI Taxonomy" id="1166323"/>
    <lineage>
        <taxon>Bacteria</taxon>
        <taxon>Pseudomonadati</taxon>
        <taxon>Pseudomonadota</taxon>
        <taxon>Alphaproteobacteria</taxon>
        <taxon>Sphingomonadales</taxon>
        <taxon>Sphingomonadaceae</taxon>
        <taxon>Sphingomonas</taxon>
    </lineage>
</organism>
<proteinExistence type="predicted"/>
<evidence type="ECO:0000313" key="1">
    <source>
        <dbReference type="EMBL" id="SDF81038.1"/>
    </source>
</evidence>
<reference evidence="1 2" key="1">
    <citation type="submission" date="2016-10" db="EMBL/GenBank/DDBJ databases">
        <authorList>
            <person name="Varghese N."/>
            <person name="Submissions S."/>
        </authorList>
    </citation>
    <scope>NUCLEOTIDE SEQUENCE [LARGE SCALE GENOMIC DNA]</scope>
    <source>
        <strain evidence="1 2">S7-754</strain>
    </source>
</reference>
<gene>
    <name evidence="1" type="ORF">SAMN05216557_10654</name>
</gene>
<accession>A0A1G7P410</accession>
<evidence type="ECO:0000313" key="2">
    <source>
        <dbReference type="Proteomes" id="UP000323502"/>
    </source>
</evidence>
<keyword evidence="2" id="KW-1185">Reference proteome</keyword>
<dbReference type="Proteomes" id="UP000323502">
    <property type="component" value="Unassembled WGS sequence"/>
</dbReference>
<dbReference type="Pfam" id="PF20561">
    <property type="entry name" value="DUF6771"/>
    <property type="match status" value="1"/>
</dbReference>
<name>A0A1G7P410_9SPHN</name>
<dbReference type="EMBL" id="FNBI01000006">
    <property type="protein sequence ID" value="SDF81038.1"/>
    <property type="molecule type" value="Genomic_DNA"/>
</dbReference>
<protein>
    <submittedName>
        <fullName evidence="1">Uncharacterized protein</fullName>
    </submittedName>
</protein>
<dbReference type="AlphaFoldDB" id="A0A1G7P410"/>